<dbReference type="InterPro" id="IPR037165">
    <property type="entry name" value="AldOxase/xan_DH_Mopterin-bd_sf"/>
</dbReference>
<gene>
    <name evidence="2" type="ORF">T459_02693</name>
</gene>
<comment type="caution">
    <text evidence="2">The sequence shown here is derived from an EMBL/GenBank/DDBJ whole genome shotgun (WGS) entry which is preliminary data.</text>
</comment>
<dbReference type="SUPFAM" id="SSF56003">
    <property type="entry name" value="Molybdenum cofactor-binding domain"/>
    <property type="match status" value="1"/>
</dbReference>
<reference evidence="2 3" key="2">
    <citation type="journal article" date="2017" name="Genome Biol.">
        <title>New reference genome sequences of hot pepper reveal the massive evolution of plant disease-resistance genes by retroduplication.</title>
        <authorList>
            <person name="Kim S."/>
            <person name="Park J."/>
            <person name="Yeom S.I."/>
            <person name="Kim Y.M."/>
            <person name="Seo E."/>
            <person name="Kim K.T."/>
            <person name="Kim M.S."/>
            <person name="Lee J.M."/>
            <person name="Cheong K."/>
            <person name="Shin H.S."/>
            <person name="Kim S.B."/>
            <person name="Han K."/>
            <person name="Lee J."/>
            <person name="Park M."/>
            <person name="Lee H.A."/>
            <person name="Lee H.Y."/>
            <person name="Lee Y."/>
            <person name="Oh S."/>
            <person name="Lee J.H."/>
            <person name="Choi E."/>
            <person name="Choi E."/>
            <person name="Lee S.E."/>
            <person name="Jeon J."/>
            <person name="Kim H."/>
            <person name="Choi G."/>
            <person name="Song H."/>
            <person name="Lee J."/>
            <person name="Lee S.C."/>
            <person name="Kwon J.K."/>
            <person name="Lee H.Y."/>
            <person name="Koo N."/>
            <person name="Hong Y."/>
            <person name="Kim R.W."/>
            <person name="Kang W.H."/>
            <person name="Huh J.H."/>
            <person name="Kang B.C."/>
            <person name="Yang T.J."/>
            <person name="Lee Y.H."/>
            <person name="Bennetzen J.L."/>
            <person name="Choi D."/>
        </authorList>
    </citation>
    <scope>NUCLEOTIDE SEQUENCE [LARGE SCALE GENOMIC DNA]</scope>
    <source>
        <strain evidence="3">cv. CM334</strain>
    </source>
</reference>
<dbReference type="STRING" id="4072.A0A2G3AKQ2"/>
<evidence type="ECO:0000259" key="1">
    <source>
        <dbReference type="Pfam" id="PF20256"/>
    </source>
</evidence>
<evidence type="ECO:0000313" key="2">
    <source>
        <dbReference type="EMBL" id="PHT94811.1"/>
    </source>
</evidence>
<dbReference type="Gramene" id="PHT94811">
    <property type="protein sequence ID" value="PHT94811"/>
    <property type="gene ID" value="T459_02693"/>
</dbReference>
<proteinExistence type="predicted"/>
<name>A0A2G3AKQ2_CAPAN</name>
<dbReference type="Gene3D" id="3.30.365.10">
    <property type="entry name" value="Aldehyde oxidase/xanthine dehydrogenase, molybdopterin binding domain"/>
    <property type="match status" value="1"/>
</dbReference>
<dbReference type="GO" id="GO:0016491">
    <property type="term" value="F:oxidoreductase activity"/>
    <property type="evidence" value="ECO:0007669"/>
    <property type="project" value="InterPro"/>
</dbReference>
<dbReference type="Proteomes" id="UP000222542">
    <property type="component" value="Unassembled WGS sequence"/>
</dbReference>
<evidence type="ECO:0000313" key="3">
    <source>
        <dbReference type="Proteomes" id="UP000222542"/>
    </source>
</evidence>
<feature type="domain" description="Aldehyde oxidase/xanthine dehydrogenase second molybdopterin binding" evidence="1">
    <location>
        <begin position="1"/>
        <end position="117"/>
    </location>
</feature>
<dbReference type="Pfam" id="PF20256">
    <property type="entry name" value="MoCoBD_2"/>
    <property type="match status" value="1"/>
</dbReference>
<dbReference type="InterPro" id="IPR046867">
    <property type="entry name" value="AldOxase/xan_DH_MoCoBD2"/>
</dbReference>
<dbReference type="EMBL" id="AYRZ02000001">
    <property type="protein sequence ID" value="PHT94811.1"/>
    <property type="molecule type" value="Genomic_DNA"/>
</dbReference>
<keyword evidence="3" id="KW-1185">Reference proteome</keyword>
<accession>A0A2G3AKQ2</accession>
<reference evidence="2 3" key="1">
    <citation type="journal article" date="2014" name="Nat. Genet.">
        <title>Genome sequence of the hot pepper provides insights into the evolution of pungency in Capsicum species.</title>
        <authorList>
            <person name="Kim S."/>
            <person name="Park M."/>
            <person name="Yeom S.I."/>
            <person name="Kim Y.M."/>
            <person name="Lee J.M."/>
            <person name="Lee H.A."/>
            <person name="Seo E."/>
            <person name="Choi J."/>
            <person name="Cheong K."/>
            <person name="Kim K.T."/>
            <person name="Jung K."/>
            <person name="Lee G.W."/>
            <person name="Oh S.K."/>
            <person name="Bae C."/>
            <person name="Kim S.B."/>
            <person name="Lee H.Y."/>
            <person name="Kim S.Y."/>
            <person name="Kim M.S."/>
            <person name="Kang B.C."/>
            <person name="Jo Y.D."/>
            <person name="Yang H.B."/>
            <person name="Jeong H.J."/>
            <person name="Kang W.H."/>
            <person name="Kwon J.K."/>
            <person name="Shin C."/>
            <person name="Lim J.Y."/>
            <person name="Park J.H."/>
            <person name="Huh J.H."/>
            <person name="Kim J.S."/>
            <person name="Kim B.D."/>
            <person name="Cohen O."/>
            <person name="Paran I."/>
            <person name="Suh M.C."/>
            <person name="Lee S.B."/>
            <person name="Kim Y.K."/>
            <person name="Shin Y."/>
            <person name="Noh S.J."/>
            <person name="Park J."/>
            <person name="Seo Y.S."/>
            <person name="Kwon S.Y."/>
            <person name="Kim H.A."/>
            <person name="Park J.M."/>
            <person name="Kim H.J."/>
            <person name="Choi S.B."/>
            <person name="Bosland P.W."/>
            <person name="Reeves G."/>
            <person name="Jo S.H."/>
            <person name="Lee B.W."/>
            <person name="Cho H.T."/>
            <person name="Choi H.S."/>
            <person name="Lee M.S."/>
            <person name="Yu Y."/>
            <person name="Do Choi Y."/>
            <person name="Park B.S."/>
            <person name="van Deynze A."/>
            <person name="Ashrafi H."/>
            <person name="Hill T."/>
            <person name="Kim W.T."/>
            <person name="Pai H.S."/>
            <person name="Ahn H.K."/>
            <person name="Yeam I."/>
            <person name="Giovannoni J.J."/>
            <person name="Rose J.K."/>
            <person name="Sorensen I."/>
            <person name="Lee S.J."/>
            <person name="Kim R.W."/>
            <person name="Choi I.Y."/>
            <person name="Choi B.S."/>
            <person name="Lim J.S."/>
            <person name="Lee Y.H."/>
            <person name="Choi D."/>
        </authorList>
    </citation>
    <scope>NUCLEOTIDE SEQUENCE [LARGE SCALE GENOMIC DNA]</scope>
    <source>
        <strain evidence="3">cv. CM334</strain>
    </source>
</reference>
<protein>
    <recommendedName>
        <fullName evidence="1">Aldehyde oxidase/xanthine dehydrogenase second molybdopterin binding domain-containing protein</fullName>
    </recommendedName>
</protein>
<dbReference type="AlphaFoldDB" id="A0A2G3AKQ2"/>
<dbReference type="InterPro" id="IPR016208">
    <property type="entry name" value="Ald_Oxase/xanthine_DH-like"/>
</dbReference>
<sequence length="155" mass="17043">MAAYALGLIESSWAKDLLEKVRVIQADTLSIVQGGFTAGSTTSESSCEAVRLCCSILVERLTPVKKQLQDKNVSIDWPTLISQAQMQSVNLAANSYYVPESGSMSYLNFGAAVSEVNLLFPSLFLVPFVENSIRKVYLERPSASPRSLTKIERFN</sequence>
<organism evidence="2 3">
    <name type="scientific">Capsicum annuum</name>
    <name type="common">Capsicum pepper</name>
    <dbReference type="NCBI Taxonomy" id="4072"/>
    <lineage>
        <taxon>Eukaryota</taxon>
        <taxon>Viridiplantae</taxon>
        <taxon>Streptophyta</taxon>
        <taxon>Embryophyta</taxon>
        <taxon>Tracheophyta</taxon>
        <taxon>Spermatophyta</taxon>
        <taxon>Magnoliopsida</taxon>
        <taxon>eudicotyledons</taxon>
        <taxon>Gunneridae</taxon>
        <taxon>Pentapetalae</taxon>
        <taxon>asterids</taxon>
        <taxon>lamiids</taxon>
        <taxon>Solanales</taxon>
        <taxon>Solanaceae</taxon>
        <taxon>Solanoideae</taxon>
        <taxon>Capsiceae</taxon>
        <taxon>Capsicum</taxon>
    </lineage>
</organism>
<dbReference type="PANTHER" id="PTHR11908">
    <property type="entry name" value="XANTHINE DEHYDROGENASE"/>
    <property type="match status" value="1"/>
</dbReference>
<dbReference type="GO" id="GO:0005506">
    <property type="term" value="F:iron ion binding"/>
    <property type="evidence" value="ECO:0007669"/>
    <property type="project" value="InterPro"/>
</dbReference>
<dbReference type="PANTHER" id="PTHR11908:SF133">
    <property type="entry name" value="ABSCISIC-ALDEHYDE OXIDASE-LIKE"/>
    <property type="match status" value="1"/>
</dbReference>